<accession>A0A0B7J3T4</accession>
<comment type="function">
    <text evidence="6">HflC and HflK could regulate a protease.</text>
</comment>
<evidence type="ECO:0000313" key="10">
    <source>
        <dbReference type="Proteomes" id="UP000018149"/>
    </source>
</evidence>
<dbReference type="STRING" id="109232.RMONA_02900"/>
<keyword evidence="9" id="KW-0645">Protease</keyword>
<evidence type="ECO:0000259" key="8">
    <source>
        <dbReference type="SMART" id="SM00244"/>
    </source>
</evidence>
<dbReference type="InterPro" id="IPR010200">
    <property type="entry name" value="HflC"/>
</dbReference>
<dbReference type="Gene3D" id="3.30.479.30">
    <property type="entry name" value="Band 7 domain"/>
    <property type="match status" value="1"/>
</dbReference>
<evidence type="ECO:0000256" key="7">
    <source>
        <dbReference type="SAM" id="Phobius"/>
    </source>
</evidence>
<protein>
    <recommendedName>
        <fullName evidence="6">Protein HflC</fullName>
    </recommendedName>
</protein>
<dbReference type="Proteomes" id="UP000018149">
    <property type="component" value="Chromosome I"/>
</dbReference>
<comment type="subcellular location">
    <subcellularLocation>
        <location evidence="1">Membrane</location>
        <topology evidence="1">Single-pass membrane protein</topology>
    </subcellularLocation>
</comment>
<evidence type="ECO:0000256" key="3">
    <source>
        <dbReference type="ARBA" id="ARBA00022692"/>
    </source>
</evidence>
<dbReference type="CDD" id="cd03405">
    <property type="entry name" value="SPFH_HflC"/>
    <property type="match status" value="1"/>
</dbReference>
<reference evidence="10" key="2">
    <citation type="submission" date="2015-01" db="EMBL/GenBank/DDBJ databases">
        <authorList>
            <person name="Felsheim R."/>
        </authorList>
    </citation>
    <scope>NUCLEOTIDE SEQUENCE [LARGE SCALE GENOMIC DNA]</scope>
    <source>
        <strain evidence="10">IrR/Munich</strain>
    </source>
</reference>
<dbReference type="PIRSF" id="PIRSF005651">
    <property type="entry name" value="HflC"/>
    <property type="match status" value="1"/>
</dbReference>
<dbReference type="GO" id="GO:0008233">
    <property type="term" value="F:peptidase activity"/>
    <property type="evidence" value="ECO:0007669"/>
    <property type="project" value="UniProtKB-KW"/>
</dbReference>
<dbReference type="PANTHER" id="PTHR42911:SF1">
    <property type="entry name" value="MODULATOR OF FTSH PROTEASE HFLC"/>
    <property type="match status" value="1"/>
</dbReference>
<keyword evidence="5 7" id="KW-0472">Membrane</keyword>
<dbReference type="Pfam" id="PF01145">
    <property type="entry name" value="Band_7"/>
    <property type="match status" value="1"/>
</dbReference>
<keyword evidence="3 7" id="KW-0812">Transmembrane</keyword>
<dbReference type="SMART" id="SM00244">
    <property type="entry name" value="PHB"/>
    <property type="match status" value="1"/>
</dbReference>
<dbReference type="EMBL" id="LN794217">
    <property type="protein sequence ID" value="CEO16979.1"/>
    <property type="molecule type" value="Genomic_DNA"/>
</dbReference>
<keyword evidence="4 7" id="KW-1133">Transmembrane helix</keyword>
<sequence>MQQKIYYIIFTIVFGLILISSSLFSVDQRQSAVVFQFGEAVRTIENPGLNIKIPFIQNVEFFDKRLLDVEVEAKELTAADGKRVIVDAYAKFQINNPVMFYKTVHDYQGVKIRLTRNLESSMRKVIGKISLSSLLSQERSNVMLNILNQVDGEAKSFGIDVVDVRILRADLPKENSAAIYRRMQTAREKEATQIRAEGQEESVRIRSKADKESKIILAKAYRDAQIIKGDGDEKAAKIYNSAYSVDPEFYKFYRSLLVYKNSLKKEDTNFVISPDAEVLKYLNLTK</sequence>
<dbReference type="SUPFAM" id="SSF117892">
    <property type="entry name" value="Band 7/SPFH domain"/>
    <property type="match status" value="1"/>
</dbReference>
<gene>
    <name evidence="9" type="primary">hflC</name>
    <name evidence="9" type="ORF">RMONA_02900</name>
</gene>
<dbReference type="GO" id="GO:0006508">
    <property type="term" value="P:proteolysis"/>
    <property type="evidence" value="ECO:0007669"/>
    <property type="project" value="UniProtKB-KW"/>
</dbReference>
<feature type="transmembrane region" description="Helical" evidence="7">
    <location>
        <begin position="6"/>
        <end position="26"/>
    </location>
</feature>
<evidence type="ECO:0000256" key="6">
    <source>
        <dbReference type="PIRNR" id="PIRNR005651"/>
    </source>
</evidence>
<dbReference type="RefSeq" id="WP_017443458.1">
    <property type="nucleotide sequence ID" value="NZ_LN794217.1"/>
</dbReference>
<dbReference type="PANTHER" id="PTHR42911">
    <property type="entry name" value="MODULATOR OF FTSH PROTEASE HFLC"/>
    <property type="match status" value="1"/>
</dbReference>
<dbReference type="AlphaFoldDB" id="A0A0B7J3T4"/>
<keyword evidence="9" id="KW-0378">Hydrolase</keyword>
<dbReference type="InterPro" id="IPR036013">
    <property type="entry name" value="Band_7/SPFH_dom_sf"/>
</dbReference>
<evidence type="ECO:0000256" key="5">
    <source>
        <dbReference type="ARBA" id="ARBA00023136"/>
    </source>
</evidence>
<dbReference type="InterPro" id="IPR001107">
    <property type="entry name" value="Band_7"/>
</dbReference>
<organism evidence="9 10">
    <name type="scientific">Rickettsia monacensis</name>
    <dbReference type="NCBI Taxonomy" id="109232"/>
    <lineage>
        <taxon>Bacteria</taxon>
        <taxon>Pseudomonadati</taxon>
        <taxon>Pseudomonadota</taxon>
        <taxon>Alphaproteobacteria</taxon>
        <taxon>Rickettsiales</taxon>
        <taxon>Rickettsiaceae</taxon>
        <taxon>Rickettsieae</taxon>
        <taxon>Rickettsia</taxon>
        <taxon>spotted fever group</taxon>
    </lineage>
</organism>
<keyword evidence="10" id="KW-1185">Reference proteome</keyword>
<feature type="domain" description="Band 7" evidence="8">
    <location>
        <begin position="21"/>
        <end position="183"/>
    </location>
</feature>
<dbReference type="NCBIfam" id="TIGR01932">
    <property type="entry name" value="hflC"/>
    <property type="match status" value="1"/>
</dbReference>
<evidence type="ECO:0000256" key="2">
    <source>
        <dbReference type="ARBA" id="ARBA00007862"/>
    </source>
</evidence>
<reference evidence="9 10" key="1">
    <citation type="submission" date="2015-01" db="EMBL/GenBank/DDBJ databases">
        <title>Draft genome sequence of Rickettsia monacensis strain IrR/Munich.</title>
        <authorList>
            <person name="Felsheim R.F."/>
            <person name="Johnson S.L."/>
            <person name="Kurtti T.J."/>
            <person name="Munderloh U.G."/>
        </authorList>
    </citation>
    <scope>NUCLEOTIDE SEQUENCE [LARGE SCALE GENOMIC DNA]</scope>
    <source>
        <strain evidence="9 10">IrR/Munich</strain>
    </source>
</reference>
<dbReference type="GO" id="GO:0016020">
    <property type="term" value="C:membrane"/>
    <property type="evidence" value="ECO:0007669"/>
    <property type="project" value="UniProtKB-SubCell"/>
</dbReference>
<dbReference type="HOGENOM" id="CLU_059167_3_0_5"/>
<proteinExistence type="inferred from homology"/>
<evidence type="ECO:0000256" key="4">
    <source>
        <dbReference type="ARBA" id="ARBA00022989"/>
    </source>
</evidence>
<comment type="similarity">
    <text evidence="2 6">Belongs to the band 7/mec-2 family. HflC subfamily.</text>
</comment>
<dbReference type="KEGG" id="rmc:RMONA_02900"/>
<name>A0A0B7J3T4_9RICK</name>
<evidence type="ECO:0000313" key="9">
    <source>
        <dbReference type="EMBL" id="CEO16979.1"/>
    </source>
</evidence>
<evidence type="ECO:0000256" key="1">
    <source>
        <dbReference type="ARBA" id="ARBA00004167"/>
    </source>
</evidence>